<dbReference type="GeneID" id="94287918"/>
<keyword evidence="11" id="KW-1185">Reference proteome</keyword>
<dbReference type="PANTHER" id="PTHR13759:SF1">
    <property type="entry name" value="TWINFILIN"/>
    <property type="match status" value="1"/>
</dbReference>
<sequence>MPRIELSMAPDVQQALRESGEEDTATVAVPLIIDEGVLHLLAPPVCSTGDGLEGVLGKTRTLLETVGVTAAYIVVRSAPGTQHVIMYVSSTASTVNRMLYSTGVKRLLEMTPGAKRGPVQIFEMSDLVPSLFETLSEEEQKDLMTEREREQAAIAEMDLAPQPVALPGVPIKLTPAADDMLTQFANGEVDVATFMVAAEELLLDQSVRQLDGDLDQLKSILSDAEPRFILLRYPSPNTQLQETVMVYMCPPTCSPQIKIQYASSVAAFRAEASRYDIKVTQKVETDTPATLVEDFHRSFEPFPSDGALEVERELQPSPPPSSAPKGHRMLL</sequence>
<organism evidence="10 11">
    <name type="scientific">Porcisia hertigi</name>
    <dbReference type="NCBI Taxonomy" id="2761500"/>
    <lineage>
        <taxon>Eukaryota</taxon>
        <taxon>Discoba</taxon>
        <taxon>Euglenozoa</taxon>
        <taxon>Kinetoplastea</taxon>
        <taxon>Metakinetoplastina</taxon>
        <taxon>Trypanosomatida</taxon>
        <taxon>Trypanosomatidae</taxon>
        <taxon>Leishmaniinae</taxon>
        <taxon>Porcisia</taxon>
    </lineage>
</organism>
<protein>
    <recommendedName>
        <fullName evidence="9">ADF-H domain-containing protein</fullName>
    </recommendedName>
</protein>
<proteinExistence type="inferred from homology"/>
<comment type="similarity">
    <text evidence="2">Belongs to the actin-binding proteins ADF family. Twinfilin subfamily.</text>
</comment>
<dbReference type="GO" id="GO:0003785">
    <property type="term" value="F:actin monomer binding"/>
    <property type="evidence" value="ECO:0007669"/>
    <property type="project" value="TreeGrafter"/>
</dbReference>
<evidence type="ECO:0000259" key="9">
    <source>
        <dbReference type="PROSITE" id="PS51263"/>
    </source>
</evidence>
<dbReference type="AlphaFoldDB" id="A0A836IGF2"/>
<dbReference type="Proteomes" id="UP000674318">
    <property type="component" value="Unassembled WGS sequence"/>
</dbReference>
<keyword evidence="6" id="KW-0206">Cytoskeleton</keyword>
<dbReference type="GO" id="GO:0005737">
    <property type="term" value="C:cytoplasm"/>
    <property type="evidence" value="ECO:0007669"/>
    <property type="project" value="TreeGrafter"/>
</dbReference>
<reference evidence="10 11" key="1">
    <citation type="submission" date="2021-02" db="EMBL/GenBank/DDBJ databases">
        <title>Porcisia hertigi Genome sequencing and assembly.</title>
        <authorList>
            <person name="Almutairi H."/>
            <person name="Gatherer D."/>
        </authorList>
    </citation>
    <scope>NUCLEOTIDE SEQUENCE [LARGE SCALE GENOMIC DNA]</scope>
    <source>
        <strain evidence="10 11">C119</strain>
    </source>
</reference>
<evidence type="ECO:0000256" key="8">
    <source>
        <dbReference type="SAM" id="MobiDB-lite"/>
    </source>
</evidence>
<evidence type="ECO:0000256" key="3">
    <source>
        <dbReference type="ARBA" id="ARBA00022490"/>
    </source>
</evidence>
<feature type="region of interest" description="Disordered" evidence="8">
    <location>
        <begin position="302"/>
        <end position="331"/>
    </location>
</feature>
<name>A0A836IGF2_9TRYP</name>
<dbReference type="OrthoDB" id="10006997at2759"/>
<dbReference type="KEGG" id="phet:94287918"/>
<evidence type="ECO:0000256" key="6">
    <source>
        <dbReference type="ARBA" id="ARBA00023212"/>
    </source>
</evidence>
<comment type="caution">
    <text evidence="10">The sequence shown here is derived from an EMBL/GenBank/DDBJ whole genome shotgun (WGS) entry which is preliminary data.</text>
</comment>
<dbReference type="RefSeq" id="XP_067753998.1">
    <property type="nucleotide sequence ID" value="XM_067897841.1"/>
</dbReference>
<evidence type="ECO:0000256" key="4">
    <source>
        <dbReference type="ARBA" id="ARBA00022737"/>
    </source>
</evidence>
<keyword evidence="4" id="KW-0677">Repeat</keyword>
<dbReference type="PANTHER" id="PTHR13759">
    <property type="entry name" value="TWINFILIN"/>
    <property type="match status" value="1"/>
</dbReference>
<dbReference type="EMBL" id="JAFJZO010000034">
    <property type="protein sequence ID" value="KAG5493963.1"/>
    <property type="molecule type" value="Genomic_DNA"/>
</dbReference>
<evidence type="ECO:0000256" key="7">
    <source>
        <dbReference type="ARBA" id="ARBA00038532"/>
    </source>
</evidence>
<evidence type="ECO:0000256" key="2">
    <source>
        <dbReference type="ARBA" id="ARBA00009557"/>
    </source>
</evidence>
<dbReference type="SUPFAM" id="SSF55753">
    <property type="entry name" value="Actin depolymerizing proteins"/>
    <property type="match status" value="1"/>
</dbReference>
<dbReference type="SMART" id="SM00102">
    <property type="entry name" value="ADF"/>
    <property type="match status" value="1"/>
</dbReference>
<gene>
    <name evidence="10" type="ORF">JKF63_01795</name>
</gene>
<evidence type="ECO:0000256" key="1">
    <source>
        <dbReference type="ARBA" id="ARBA00004245"/>
    </source>
</evidence>
<feature type="domain" description="ADF-H" evidence="9">
    <location>
        <begin position="168"/>
        <end position="297"/>
    </location>
</feature>
<dbReference type="InterPro" id="IPR002108">
    <property type="entry name" value="ADF-H"/>
</dbReference>
<dbReference type="Gene3D" id="3.40.20.10">
    <property type="entry name" value="Severin"/>
    <property type="match status" value="1"/>
</dbReference>
<dbReference type="InterPro" id="IPR029006">
    <property type="entry name" value="ADF-H/Gelsolin-like_dom_sf"/>
</dbReference>
<dbReference type="GO" id="GO:0030042">
    <property type="term" value="P:actin filament depolymerization"/>
    <property type="evidence" value="ECO:0007669"/>
    <property type="project" value="TreeGrafter"/>
</dbReference>
<keyword evidence="5" id="KW-0009">Actin-binding</keyword>
<evidence type="ECO:0000313" key="10">
    <source>
        <dbReference type="EMBL" id="KAG5493963.1"/>
    </source>
</evidence>
<dbReference type="Pfam" id="PF00241">
    <property type="entry name" value="Cofilin_ADF"/>
    <property type="match status" value="1"/>
</dbReference>
<dbReference type="GO" id="GO:0051016">
    <property type="term" value="P:barbed-end actin filament capping"/>
    <property type="evidence" value="ECO:0007669"/>
    <property type="project" value="TreeGrafter"/>
</dbReference>
<dbReference type="GO" id="GO:0005884">
    <property type="term" value="C:actin filament"/>
    <property type="evidence" value="ECO:0007669"/>
    <property type="project" value="TreeGrafter"/>
</dbReference>
<comment type="subunit">
    <text evidence="7">Interacts with G-actin; ADP-actin form.</text>
</comment>
<dbReference type="GO" id="GO:0051015">
    <property type="term" value="F:actin filament binding"/>
    <property type="evidence" value="ECO:0007669"/>
    <property type="project" value="TreeGrafter"/>
</dbReference>
<evidence type="ECO:0000313" key="11">
    <source>
        <dbReference type="Proteomes" id="UP000674318"/>
    </source>
</evidence>
<comment type="subcellular location">
    <subcellularLocation>
        <location evidence="1">Cytoplasm</location>
        <location evidence="1">Cytoskeleton</location>
    </subcellularLocation>
</comment>
<accession>A0A836IGF2</accession>
<keyword evidence="3" id="KW-0963">Cytoplasm</keyword>
<evidence type="ECO:0000256" key="5">
    <source>
        <dbReference type="ARBA" id="ARBA00023203"/>
    </source>
</evidence>
<dbReference type="PROSITE" id="PS51263">
    <property type="entry name" value="ADF_H"/>
    <property type="match status" value="1"/>
</dbReference>
<dbReference type="InterPro" id="IPR028458">
    <property type="entry name" value="Twinfilin"/>
</dbReference>